<reference evidence="1 2" key="1">
    <citation type="submission" date="2016-12" db="EMBL/GenBank/DDBJ databases">
        <title>Genome sequencing of Methylocaldum marinum.</title>
        <authorList>
            <person name="Takeuchi M."/>
            <person name="Kamagata Y."/>
            <person name="Hiraoka S."/>
            <person name="Oshima K."/>
            <person name="Hattori M."/>
            <person name="Iwasaki W."/>
        </authorList>
    </citation>
    <scope>NUCLEOTIDE SEQUENCE [LARGE SCALE GENOMIC DNA]</scope>
    <source>
        <strain evidence="1 2">S8</strain>
    </source>
</reference>
<name>A0A250KPE7_9GAMM</name>
<protein>
    <submittedName>
        <fullName evidence="1">Rhs element Vgr protein</fullName>
    </submittedName>
</protein>
<dbReference type="AlphaFoldDB" id="A0A250KPE7"/>
<dbReference type="InterPro" id="IPR037026">
    <property type="entry name" value="Vgr_OB-fold_dom_sf"/>
</dbReference>
<keyword evidence="2" id="KW-1185">Reference proteome</keyword>
<proteinExistence type="predicted"/>
<gene>
    <name evidence="1" type="ORF">sS8_0886</name>
</gene>
<evidence type="ECO:0000313" key="2">
    <source>
        <dbReference type="Proteomes" id="UP000266313"/>
    </source>
</evidence>
<evidence type="ECO:0000313" key="1">
    <source>
        <dbReference type="EMBL" id="BBA32851.1"/>
    </source>
</evidence>
<organism evidence="1 2">
    <name type="scientific">Methylocaldum marinum</name>
    <dbReference type="NCBI Taxonomy" id="1432792"/>
    <lineage>
        <taxon>Bacteria</taxon>
        <taxon>Pseudomonadati</taxon>
        <taxon>Pseudomonadota</taxon>
        <taxon>Gammaproteobacteria</taxon>
        <taxon>Methylococcales</taxon>
        <taxon>Methylococcaceae</taxon>
        <taxon>Methylocaldum</taxon>
    </lineage>
</organism>
<sequence length="80" mass="8686">MIVDFLEGDPDQPIITGRVYNGDSMHPFTLPKSAMISGVKSDTHKGQGYNEISLDDTAGAELINIRAPRKTSLVCARPVK</sequence>
<dbReference type="KEGG" id="mmai:sS8_0886"/>
<dbReference type="EMBL" id="AP017928">
    <property type="protein sequence ID" value="BBA32851.1"/>
    <property type="molecule type" value="Genomic_DNA"/>
</dbReference>
<accession>A0A250KPE7</accession>
<dbReference type="Gene3D" id="2.40.50.230">
    <property type="entry name" value="Gp5 N-terminal domain"/>
    <property type="match status" value="1"/>
</dbReference>
<dbReference type="Proteomes" id="UP000266313">
    <property type="component" value="Chromosome"/>
</dbReference>
<dbReference type="SUPFAM" id="SSF69349">
    <property type="entry name" value="Phage fibre proteins"/>
    <property type="match status" value="1"/>
</dbReference>